<evidence type="ECO:0000256" key="10">
    <source>
        <dbReference type="ARBA" id="ARBA00022692"/>
    </source>
</evidence>
<comment type="pathway">
    <text evidence="3 19">Cofactor biosynthesis; adenosylcobalamin biosynthesis; adenosylcobalamin from cob(II)yrinate a,c-diamide: step 7/7.</text>
</comment>
<sequence length="266" mass="26428">MTPPSWTDAPATGGSWFDGLRLALTTFTVAPVAGPRRLDRVVAGRAMTLGPVVGALLGALLGGLLAAFAAGLPALVAATLAVGLAALLSRGLHLDGLADTVDALGSYRSRERALEIMKSPEVGPFGVVALILVLLLQVGALAQLSARTISAVASAVAASVAGGRLAIAEACRRGVPAARPGGMGALVAGTVHPVALVPATLLVAALAVPAVPGRPWQGPAAVLASLIVVAALRVHLVRRFGGVTGDVLGFLSETATTVIAIGLILL</sequence>
<dbReference type="NCBIfam" id="TIGR00317">
    <property type="entry name" value="cobS"/>
    <property type="match status" value="1"/>
</dbReference>
<name>A0ABW2H9Z1_9ACTN</name>
<evidence type="ECO:0000256" key="9">
    <source>
        <dbReference type="ARBA" id="ARBA00022679"/>
    </source>
</evidence>
<dbReference type="GO" id="GO:0051073">
    <property type="term" value="F:adenosylcobinamide-GDP ribazoletransferase activity"/>
    <property type="evidence" value="ECO:0007669"/>
    <property type="project" value="UniProtKB-EC"/>
</dbReference>
<dbReference type="Proteomes" id="UP001596392">
    <property type="component" value="Unassembled WGS sequence"/>
</dbReference>
<evidence type="ECO:0000256" key="7">
    <source>
        <dbReference type="ARBA" id="ARBA00022475"/>
    </source>
</evidence>
<evidence type="ECO:0000256" key="11">
    <source>
        <dbReference type="ARBA" id="ARBA00022842"/>
    </source>
</evidence>
<keyword evidence="21" id="KW-1185">Reference proteome</keyword>
<comment type="caution">
    <text evidence="20">The sequence shown here is derived from an EMBL/GenBank/DDBJ whole genome shotgun (WGS) entry which is preliminary data.</text>
</comment>
<keyword evidence="9 19" id="KW-0808">Transferase</keyword>
<dbReference type="PANTHER" id="PTHR34148:SF1">
    <property type="entry name" value="ADENOSYLCOBINAMIDE-GDP RIBAZOLETRANSFERASE"/>
    <property type="match status" value="1"/>
</dbReference>
<evidence type="ECO:0000256" key="18">
    <source>
        <dbReference type="ARBA" id="ARBA00049504"/>
    </source>
</evidence>
<keyword evidence="7 19" id="KW-1003">Cell membrane</keyword>
<organism evidence="20 21">
    <name type="scientific">Catellatospora aurea</name>
    <dbReference type="NCBI Taxonomy" id="1337874"/>
    <lineage>
        <taxon>Bacteria</taxon>
        <taxon>Bacillati</taxon>
        <taxon>Actinomycetota</taxon>
        <taxon>Actinomycetes</taxon>
        <taxon>Micromonosporales</taxon>
        <taxon>Micromonosporaceae</taxon>
        <taxon>Catellatospora</taxon>
    </lineage>
</organism>
<evidence type="ECO:0000256" key="4">
    <source>
        <dbReference type="ARBA" id="ARBA00010561"/>
    </source>
</evidence>
<feature type="transmembrane region" description="Helical" evidence="19">
    <location>
        <begin position="247"/>
        <end position="265"/>
    </location>
</feature>
<evidence type="ECO:0000256" key="1">
    <source>
        <dbReference type="ARBA" id="ARBA00001946"/>
    </source>
</evidence>
<evidence type="ECO:0000313" key="21">
    <source>
        <dbReference type="Proteomes" id="UP001596392"/>
    </source>
</evidence>
<keyword evidence="10 19" id="KW-0812">Transmembrane</keyword>
<comment type="subcellular location">
    <subcellularLocation>
        <location evidence="2 19">Cell membrane</location>
        <topology evidence="2 19">Multi-pass membrane protein</topology>
    </subcellularLocation>
</comment>
<evidence type="ECO:0000256" key="6">
    <source>
        <dbReference type="ARBA" id="ARBA00015850"/>
    </source>
</evidence>
<evidence type="ECO:0000256" key="13">
    <source>
        <dbReference type="ARBA" id="ARBA00023136"/>
    </source>
</evidence>
<evidence type="ECO:0000256" key="2">
    <source>
        <dbReference type="ARBA" id="ARBA00004651"/>
    </source>
</evidence>
<dbReference type="InterPro" id="IPR003805">
    <property type="entry name" value="CobS"/>
</dbReference>
<comment type="catalytic activity">
    <reaction evidence="17 19">
        <text>alpha-ribazole + adenosylcob(III)inamide-GDP = adenosylcob(III)alamin + GMP + H(+)</text>
        <dbReference type="Rhea" id="RHEA:16049"/>
        <dbReference type="ChEBI" id="CHEBI:10329"/>
        <dbReference type="ChEBI" id="CHEBI:15378"/>
        <dbReference type="ChEBI" id="CHEBI:18408"/>
        <dbReference type="ChEBI" id="CHEBI:58115"/>
        <dbReference type="ChEBI" id="CHEBI:60487"/>
        <dbReference type="EC" id="2.7.8.26"/>
    </reaction>
</comment>
<comment type="catalytic activity">
    <reaction evidence="18 19">
        <text>alpha-ribazole 5'-phosphate + adenosylcob(III)inamide-GDP = adenosylcob(III)alamin 5'-phosphate + GMP + H(+)</text>
        <dbReference type="Rhea" id="RHEA:23560"/>
        <dbReference type="ChEBI" id="CHEBI:15378"/>
        <dbReference type="ChEBI" id="CHEBI:57918"/>
        <dbReference type="ChEBI" id="CHEBI:58115"/>
        <dbReference type="ChEBI" id="CHEBI:60487"/>
        <dbReference type="ChEBI" id="CHEBI:60493"/>
        <dbReference type="EC" id="2.7.8.26"/>
    </reaction>
</comment>
<accession>A0ABW2H9Z1</accession>
<evidence type="ECO:0000256" key="15">
    <source>
        <dbReference type="ARBA" id="ARBA00032605"/>
    </source>
</evidence>
<comment type="function">
    <text evidence="14 19">Joins adenosylcobinamide-GDP and alpha-ribazole to generate adenosylcobalamin (Ado-cobalamin). Also synthesizes adenosylcobalamin 5'-phosphate from adenosylcobinamide-GDP and alpha-ribazole 5'-phosphate.</text>
</comment>
<feature type="transmembrane region" description="Helical" evidence="19">
    <location>
        <begin position="122"/>
        <end position="142"/>
    </location>
</feature>
<proteinExistence type="inferred from homology"/>
<keyword evidence="12 19" id="KW-1133">Transmembrane helix</keyword>
<feature type="transmembrane region" description="Helical" evidence="19">
    <location>
        <begin position="55"/>
        <end position="88"/>
    </location>
</feature>
<dbReference type="EMBL" id="JBHTAC010000082">
    <property type="protein sequence ID" value="MFC7248139.1"/>
    <property type="molecule type" value="Genomic_DNA"/>
</dbReference>
<evidence type="ECO:0000256" key="8">
    <source>
        <dbReference type="ARBA" id="ARBA00022573"/>
    </source>
</evidence>
<evidence type="ECO:0000256" key="19">
    <source>
        <dbReference type="HAMAP-Rule" id="MF_00719"/>
    </source>
</evidence>
<keyword evidence="13 19" id="KW-0472">Membrane</keyword>
<feature type="transmembrane region" description="Helical" evidence="19">
    <location>
        <begin position="216"/>
        <end position="235"/>
    </location>
</feature>
<feature type="transmembrane region" description="Helical" evidence="19">
    <location>
        <begin position="148"/>
        <end position="167"/>
    </location>
</feature>
<evidence type="ECO:0000313" key="20">
    <source>
        <dbReference type="EMBL" id="MFC7248139.1"/>
    </source>
</evidence>
<evidence type="ECO:0000256" key="14">
    <source>
        <dbReference type="ARBA" id="ARBA00025228"/>
    </source>
</evidence>
<evidence type="ECO:0000256" key="5">
    <source>
        <dbReference type="ARBA" id="ARBA00013200"/>
    </source>
</evidence>
<dbReference type="RefSeq" id="WP_376810806.1">
    <property type="nucleotide sequence ID" value="NZ_JBHTAC010000082.1"/>
</dbReference>
<dbReference type="Pfam" id="PF02654">
    <property type="entry name" value="CobS"/>
    <property type="match status" value="1"/>
</dbReference>
<evidence type="ECO:0000256" key="16">
    <source>
        <dbReference type="ARBA" id="ARBA00032853"/>
    </source>
</evidence>
<keyword evidence="11 19" id="KW-0460">Magnesium</keyword>
<protein>
    <recommendedName>
        <fullName evidence="6 19">Adenosylcobinamide-GDP ribazoletransferase</fullName>
        <ecNumber evidence="5 19">2.7.8.26</ecNumber>
    </recommendedName>
    <alternativeName>
        <fullName evidence="16 19">Cobalamin synthase</fullName>
    </alternativeName>
    <alternativeName>
        <fullName evidence="15 19">Cobalamin-5'-phosphate synthase</fullName>
    </alternativeName>
</protein>
<keyword evidence="8 19" id="KW-0169">Cobalamin biosynthesis</keyword>
<evidence type="ECO:0000256" key="12">
    <source>
        <dbReference type="ARBA" id="ARBA00022989"/>
    </source>
</evidence>
<dbReference type="PANTHER" id="PTHR34148">
    <property type="entry name" value="ADENOSYLCOBINAMIDE-GDP RIBAZOLETRANSFERASE"/>
    <property type="match status" value="1"/>
</dbReference>
<dbReference type="EC" id="2.7.8.26" evidence="5 19"/>
<dbReference type="HAMAP" id="MF_00719">
    <property type="entry name" value="CobS"/>
    <property type="match status" value="1"/>
</dbReference>
<evidence type="ECO:0000256" key="3">
    <source>
        <dbReference type="ARBA" id="ARBA00004663"/>
    </source>
</evidence>
<gene>
    <name evidence="19 20" type="primary">cobS</name>
    <name evidence="20" type="ORF">ACFQO7_37250</name>
</gene>
<comment type="similarity">
    <text evidence="4 19">Belongs to the CobS family.</text>
</comment>
<feature type="transmembrane region" description="Helical" evidence="19">
    <location>
        <begin position="187"/>
        <end position="210"/>
    </location>
</feature>
<evidence type="ECO:0000256" key="17">
    <source>
        <dbReference type="ARBA" id="ARBA00048623"/>
    </source>
</evidence>
<comment type="cofactor">
    <cofactor evidence="1 19">
        <name>Mg(2+)</name>
        <dbReference type="ChEBI" id="CHEBI:18420"/>
    </cofactor>
</comment>
<reference evidence="21" key="1">
    <citation type="journal article" date="2019" name="Int. J. Syst. Evol. Microbiol.">
        <title>The Global Catalogue of Microorganisms (GCM) 10K type strain sequencing project: providing services to taxonomists for standard genome sequencing and annotation.</title>
        <authorList>
            <consortium name="The Broad Institute Genomics Platform"/>
            <consortium name="The Broad Institute Genome Sequencing Center for Infectious Disease"/>
            <person name="Wu L."/>
            <person name="Ma J."/>
        </authorList>
    </citation>
    <scope>NUCLEOTIDE SEQUENCE [LARGE SCALE GENOMIC DNA]</scope>
    <source>
        <strain evidence="21">CGMCC 1.9106</strain>
    </source>
</reference>